<keyword evidence="2" id="KW-1185">Reference proteome</keyword>
<gene>
    <name evidence="1" type="ORF">V8G54_012218</name>
</gene>
<protein>
    <submittedName>
        <fullName evidence="1">Uncharacterized protein</fullName>
    </submittedName>
</protein>
<evidence type="ECO:0000313" key="2">
    <source>
        <dbReference type="Proteomes" id="UP001374535"/>
    </source>
</evidence>
<accession>A0AAQ3NT34</accession>
<dbReference type="Proteomes" id="UP001374535">
    <property type="component" value="Chromosome 4"/>
</dbReference>
<name>A0AAQ3NT34_VIGMU</name>
<reference evidence="1 2" key="1">
    <citation type="journal article" date="2023" name="Life. Sci Alliance">
        <title>Evolutionary insights into 3D genome organization and epigenetic landscape of Vigna mungo.</title>
        <authorList>
            <person name="Junaid A."/>
            <person name="Singh B."/>
            <person name="Bhatia S."/>
        </authorList>
    </citation>
    <scope>NUCLEOTIDE SEQUENCE [LARGE SCALE GENOMIC DNA]</scope>
    <source>
        <strain evidence="1">Urdbean</strain>
    </source>
</reference>
<dbReference type="AlphaFoldDB" id="A0AAQ3NT34"/>
<proteinExistence type="predicted"/>
<evidence type="ECO:0000313" key="1">
    <source>
        <dbReference type="EMBL" id="WVZ14652.1"/>
    </source>
</evidence>
<sequence length="111" mass="11887">MLSKPLDLNTFAASTLSSFNPLRNLASKEASIVGAAMDNSAACCTVHLPVPFMPVLSRTLSTKYPSPLSSLIPNMSAVISMRKLRSSPLFHSENTLCSSSFDSFPIVFSTS</sequence>
<dbReference type="EMBL" id="CP144697">
    <property type="protein sequence ID" value="WVZ14652.1"/>
    <property type="molecule type" value="Genomic_DNA"/>
</dbReference>
<organism evidence="1 2">
    <name type="scientific">Vigna mungo</name>
    <name type="common">Black gram</name>
    <name type="synonym">Phaseolus mungo</name>
    <dbReference type="NCBI Taxonomy" id="3915"/>
    <lineage>
        <taxon>Eukaryota</taxon>
        <taxon>Viridiplantae</taxon>
        <taxon>Streptophyta</taxon>
        <taxon>Embryophyta</taxon>
        <taxon>Tracheophyta</taxon>
        <taxon>Spermatophyta</taxon>
        <taxon>Magnoliopsida</taxon>
        <taxon>eudicotyledons</taxon>
        <taxon>Gunneridae</taxon>
        <taxon>Pentapetalae</taxon>
        <taxon>rosids</taxon>
        <taxon>fabids</taxon>
        <taxon>Fabales</taxon>
        <taxon>Fabaceae</taxon>
        <taxon>Papilionoideae</taxon>
        <taxon>50 kb inversion clade</taxon>
        <taxon>NPAAA clade</taxon>
        <taxon>indigoferoid/millettioid clade</taxon>
        <taxon>Phaseoleae</taxon>
        <taxon>Vigna</taxon>
    </lineage>
</organism>